<dbReference type="SUPFAM" id="SSF54593">
    <property type="entry name" value="Glyoxalase/Bleomycin resistance protein/Dihydroxybiphenyl dioxygenase"/>
    <property type="match status" value="1"/>
</dbReference>
<dbReference type="CDD" id="cd06587">
    <property type="entry name" value="VOC"/>
    <property type="match status" value="1"/>
</dbReference>
<dbReference type="PROSITE" id="PS51819">
    <property type="entry name" value="VOC"/>
    <property type="match status" value="1"/>
</dbReference>
<organism evidence="2 3">
    <name type="scientific">Psychroflexus lacisalsi</name>
    <dbReference type="NCBI Taxonomy" id="503928"/>
    <lineage>
        <taxon>Bacteria</taxon>
        <taxon>Pseudomonadati</taxon>
        <taxon>Bacteroidota</taxon>
        <taxon>Flavobacteriia</taxon>
        <taxon>Flavobacteriales</taxon>
        <taxon>Flavobacteriaceae</taxon>
        <taxon>Psychroflexus</taxon>
    </lineage>
</organism>
<dbReference type="Proteomes" id="UP001500185">
    <property type="component" value="Unassembled WGS sequence"/>
</dbReference>
<evidence type="ECO:0000313" key="2">
    <source>
        <dbReference type="EMBL" id="GAA0760183.1"/>
    </source>
</evidence>
<keyword evidence="3" id="KW-1185">Reference proteome</keyword>
<accession>A0ABP3VN45</accession>
<dbReference type="InterPro" id="IPR037523">
    <property type="entry name" value="VOC_core"/>
</dbReference>
<dbReference type="InterPro" id="IPR029068">
    <property type="entry name" value="Glyas_Bleomycin-R_OHBP_Dase"/>
</dbReference>
<protein>
    <recommendedName>
        <fullName evidence="1">VOC domain-containing protein</fullName>
    </recommendedName>
</protein>
<evidence type="ECO:0000313" key="3">
    <source>
        <dbReference type="Proteomes" id="UP001500185"/>
    </source>
</evidence>
<dbReference type="EMBL" id="BAAAGG010000006">
    <property type="protein sequence ID" value="GAA0760183.1"/>
    <property type="molecule type" value="Genomic_DNA"/>
</dbReference>
<dbReference type="InterPro" id="IPR004360">
    <property type="entry name" value="Glyas_Fos-R_dOase_dom"/>
</dbReference>
<feature type="domain" description="VOC" evidence="1">
    <location>
        <begin position="39"/>
        <end position="150"/>
    </location>
</feature>
<dbReference type="RefSeq" id="WP_224455685.1">
    <property type="nucleotide sequence ID" value="NZ_BAAAGG010000006.1"/>
</dbReference>
<reference evidence="3" key="1">
    <citation type="journal article" date="2019" name="Int. J. Syst. Evol. Microbiol.">
        <title>The Global Catalogue of Microorganisms (GCM) 10K type strain sequencing project: providing services to taxonomists for standard genome sequencing and annotation.</title>
        <authorList>
            <consortium name="The Broad Institute Genomics Platform"/>
            <consortium name="The Broad Institute Genome Sequencing Center for Infectious Disease"/>
            <person name="Wu L."/>
            <person name="Ma J."/>
        </authorList>
    </citation>
    <scope>NUCLEOTIDE SEQUENCE [LARGE SCALE GENOMIC DNA]</scope>
    <source>
        <strain evidence="3">JCM 16231</strain>
    </source>
</reference>
<proteinExistence type="predicted"/>
<name>A0ABP3VN45_9FLAO</name>
<dbReference type="Pfam" id="PF00903">
    <property type="entry name" value="Glyoxalase"/>
    <property type="match status" value="1"/>
</dbReference>
<comment type="caution">
    <text evidence="2">The sequence shown here is derived from an EMBL/GenBank/DDBJ whole genome shotgun (WGS) entry which is preliminary data.</text>
</comment>
<sequence length="157" mass="17898">MQKIIFIGILTLLVQFGYSQEKIESNPTEKNMKKTSILGLRTTIYKVSDIEKARDWYAKAFETKAYFDEPYHVGFNIGGYELGLQPEEGAKGEKIESVVSYWGVEKIQEVYDRLISLGATENEKPYNTGGEMMTATLKDPFGNVIGLIYNPYFKLKE</sequence>
<evidence type="ECO:0000259" key="1">
    <source>
        <dbReference type="PROSITE" id="PS51819"/>
    </source>
</evidence>
<dbReference type="Gene3D" id="3.10.180.10">
    <property type="entry name" value="2,3-Dihydroxybiphenyl 1,2-Dioxygenase, domain 1"/>
    <property type="match status" value="1"/>
</dbReference>
<gene>
    <name evidence="2" type="ORF">GCM10009433_19010</name>
</gene>